<name>A0A4Z1KW49_9HELO</name>
<organism evidence="1 2">
    <name type="scientific">Botrytis porri</name>
    <dbReference type="NCBI Taxonomy" id="87229"/>
    <lineage>
        <taxon>Eukaryota</taxon>
        <taxon>Fungi</taxon>
        <taxon>Dikarya</taxon>
        <taxon>Ascomycota</taxon>
        <taxon>Pezizomycotina</taxon>
        <taxon>Leotiomycetes</taxon>
        <taxon>Helotiales</taxon>
        <taxon>Sclerotiniaceae</taxon>
        <taxon>Botrytis</taxon>
    </lineage>
</organism>
<evidence type="ECO:0000313" key="2">
    <source>
        <dbReference type="Proteomes" id="UP000297280"/>
    </source>
</evidence>
<dbReference type="Proteomes" id="UP000297280">
    <property type="component" value="Unassembled WGS sequence"/>
</dbReference>
<dbReference type="EMBL" id="PQXO01000144">
    <property type="protein sequence ID" value="TGO88745.1"/>
    <property type="molecule type" value="Genomic_DNA"/>
</dbReference>
<keyword evidence="2" id="KW-1185">Reference proteome</keyword>
<gene>
    <name evidence="1" type="ORF">BPOR_0144g00150</name>
</gene>
<protein>
    <submittedName>
        <fullName evidence="1">Uncharacterized protein</fullName>
    </submittedName>
</protein>
<evidence type="ECO:0000313" key="1">
    <source>
        <dbReference type="EMBL" id="TGO88745.1"/>
    </source>
</evidence>
<proteinExistence type="predicted"/>
<dbReference type="AlphaFoldDB" id="A0A4Z1KW49"/>
<accession>A0A4Z1KW49</accession>
<comment type="caution">
    <text evidence="1">The sequence shown here is derived from an EMBL/GenBank/DDBJ whole genome shotgun (WGS) entry which is preliminary data.</text>
</comment>
<sequence>MSVASTTFKVFLTGSEKGVKLKYLFQMKIHGEQSHTWLLQIDFGAAQFERSLHEEQFKQASMH</sequence>
<reference evidence="1 2" key="1">
    <citation type="submission" date="2017-12" db="EMBL/GenBank/DDBJ databases">
        <title>Comparative genomics of Botrytis spp.</title>
        <authorList>
            <person name="Valero-Jimenez C.A."/>
            <person name="Tapia P."/>
            <person name="Veloso J."/>
            <person name="Silva-Moreno E."/>
            <person name="Staats M."/>
            <person name="Valdes J.H."/>
            <person name="Van Kan J.A.L."/>
        </authorList>
    </citation>
    <scope>NUCLEOTIDE SEQUENCE [LARGE SCALE GENOMIC DNA]</scope>
    <source>
        <strain evidence="1 2">MUCL3349</strain>
    </source>
</reference>